<dbReference type="PANTHER" id="PTHR45228">
    <property type="entry name" value="CYCLIC DI-GMP PHOSPHODIESTERASE TM_0186-RELATED"/>
    <property type="match status" value="1"/>
</dbReference>
<evidence type="ECO:0000256" key="1">
    <source>
        <dbReference type="PROSITE-ProRule" id="PRU00169"/>
    </source>
</evidence>
<dbReference type="InterPro" id="IPR001789">
    <property type="entry name" value="Sig_transdc_resp-reg_receiver"/>
</dbReference>
<name>A4TY77_9PROT</name>
<dbReference type="Pfam" id="PF13487">
    <property type="entry name" value="HD_5"/>
    <property type="match status" value="1"/>
</dbReference>
<dbReference type="InterPro" id="IPR003607">
    <property type="entry name" value="HD/PDEase_dom"/>
</dbReference>
<evidence type="ECO:0000313" key="4">
    <source>
        <dbReference type="EMBL" id="CAM75584.1"/>
    </source>
</evidence>
<reference evidence="4" key="1">
    <citation type="journal article" date="2007" name="J. Bacteriol.">
        <title>Comparative genome analysis of four magnetotactic bacteria reveals a complex set of group-specific genes implicated in magnetosome biomineralization and function.</title>
        <authorList>
            <person name="Richter M."/>
            <person name="Kube M."/>
            <person name="Bazylinski D.A."/>
            <person name="Lombardot T."/>
            <person name="Gloeckner F.O."/>
            <person name="Reinhardt R."/>
            <person name="Schueler D."/>
        </authorList>
    </citation>
    <scope>NUCLEOTIDE SEQUENCE</scope>
    <source>
        <strain evidence="4">MSR-1</strain>
    </source>
</reference>
<proteinExistence type="predicted"/>
<dbReference type="PANTHER" id="PTHR45228:SF1">
    <property type="entry name" value="CYCLIC DI-GMP PHOSPHODIESTERASE TM_0186"/>
    <property type="match status" value="1"/>
</dbReference>
<feature type="domain" description="HD-GYP" evidence="3">
    <location>
        <begin position="147"/>
        <end position="344"/>
    </location>
</feature>
<dbReference type="AlphaFoldDB" id="A4TY77"/>
<dbReference type="CDD" id="cd00077">
    <property type="entry name" value="HDc"/>
    <property type="match status" value="1"/>
</dbReference>
<dbReference type="SMART" id="SM00448">
    <property type="entry name" value="REC"/>
    <property type="match status" value="1"/>
</dbReference>
<dbReference type="CDD" id="cd17551">
    <property type="entry name" value="REC_RpfG-like"/>
    <property type="match status" value="1"/>
</dbReference>
<gene>
    <name evidence="4" type="ORF">MGR_3434</name>
</gene>
<dbReference type="GO" id="GO:0000160">
    <property type="term" value="P:phosphorelay signal transduction system"/>
    <property type="evidence" value="ECO:0007669"/>
    <property type="project" value="InterPro"/>
</dbReference>
<dbReference type="InterPro" id="IPR037522">
    <property type="entry name" value="HD_GYP_dom"/>
</dbReference>
<dbReference type="SMART" id="SM00471">
    <property type="entry name" value="HDc"/>
    <property type="match status" value="1"/>
</dbReference>
<dbReference type="Gene3D" id="1.10.3210.10">
    <property type="entry name" value="Hypothetical protein af1432"/>
    <property type="match status" value="1"/>
</dbReference>
<evidence type="ECO:0000259" key="2">
    <source>
        <dbReference type="PROSITE" id="PS50110"/>
    </source>
</evidence>
<evidence type="ECO:0000259" key="3">
    <source>
        <dbReference type="PROSITE" id="PS51832"/>
    </source>
</evidence>
<dbReference type="PROSITE" id="PS50110">
    <property type="entry name" value="RESPONSE_REGULATORY"/>
    <property type="match status" value="1"/>
</dbReference>
<dbReference type="SUPFAM" id="SSF52172">
    <property type="entry name" value="CheY-like"/>
    <property type="match status" value="1"/>
</dbReference>
<protein>
    <submittedName>
        <fullName evidence="4">Response regulator receiver:Metal-dependent phosphohydrolase, HD subdomain</fullName>
    </submittedName>
</protein>
<dbReference type="Gene3D" id="3.40.50.2300">
    <property type="match status" value="1"/>
</dbReference>
<organism evidence="4">
    <name type="scientific">Magnetospirillum gryphiswaldense</name>
    <dbReference type="NCBI Taxonomy" id="55518"/>
    <lineage>
        <taxon>Bacteria</taxon>
        <taxon>Pseudomonadati</taxon>
        <taxon>Pseudomonadota</taxon>
        <taxon>Alphaproteobacteria</taxon>
        <taxon>Rhodospirillales</taxon>
        <taxon>Rhodospirillaceae</taxon>
        <taxon>Magnetospirillum</taxon>
    </lineage>
</organism>
<feature type="domain" description="Response regulatory" evidence="2">
    <location>
        <begin position="2"/>
        <end position="120"/>
    </location>
</feature>
<dbReference type="EMBL" id="CU459003">
    <property type="protein sequence ID" value="CAM75584.1"/>
    <property type="molecule type" value="Genomic_DNA"/>
</dbReference>
<dbReference type="RefSeq" id="WP_106001733.1">
    <property type="nucleotide sequence ID" value="NZ_CP027527.1"/>
</dbReference>
<accession>A4TY77</accession>
<dbReference type="PROSITE" id="PS51832">
    <property type="entry name" value="HD_GYP"/>
    <property type="match status" value="1"/>
</dbReference>
<dbReference type="GO" id="GO:0008081">
    <property type="term" value="F:phosphoric diester hydrolase activity"/>
    <property type="evidence" value="ECO:0007669"/>
    <property type="project" value="UniProtKB-ARBA"/>
</dbReference>
<dbReference type="Pfam" id="PF00072">
    <property type="entry name" value="Response_reg"/>
    <property type="match status" value="1"/>
</dbReference>
<dbReference type="SUPFAM" id="SSF109604">
    <property type="entry name" value="HD-domain/PDEase-like"/>
    <property type="match status" value="1"/>
</dbReference>
<dbReference type="InterPro" id="IPR052020">
    <property type="entry name" value="Cyclic_di-GMP/3'3'-cGAMP_PDE"/>
</dbReference>
<keyword evidence="4" id="KW-0378">Hydrolase</keyword>
<dbReference type="InterPro" id="IPR011006">
    <property type="entry name" value="CheY-like_superfamily"/>
</dbReference>
<feature type="modified residue" description="4-aspartylphosphate" evidence="1">
    <location>
        <position position="53"/>
    </location>
</feature>
<keyword evidence="1" id="KW-0597">Phosphoprotein</keyword>
<sequence length="358" mass="39837">MRIQIVDDNETNLMLFEQIALRVADDVTVECFADPVKALENARQSLPDLVLVDYMMPVMDGHEFLSHIRKLPGGRDVPILMITAAGERSVRQRALELGATDFLTKPVDPTEVRVRLVNLLALRRSHLRLHDRNRWLAEEVRKATQAIGDREVELVVRLSKAAEFRDPETGGHIQRMAHYSALIARDMGLAPDLVDLILRAAPMHDVGKLGIPDGILLKPGRLDESEFDIMKRHAEIGHAILAGSASQLIALGAEIALTHHEKIDGSGYPNHLKGEQIPLPGRIVAVADVFDALTSERPYKTAWTVERARAFLVEGRGSHFDPACVDAFIAAWDEVMTIKARFIDDFPTIEENVDQVLA</sequence>